<dbReference type="Proteomes" id="UP000036867">
    <property type="component" value="Unassembled WGS sequence"/>
</dbReference>
<dbReference type="AlphaFoldDB" id="A0A0M0LCB5"/>
<proteinExistence type="predicted"/>
<accession>A0A0M0LCB5</accession>
<evidence type="ECO:0000313" key="2">
    <source>
        <dbReference type="Proteomes" id="UP000036867"/>
    </source>
</evidence>
<dbReference type="EMBL" id="LILB01000005">
    <property type="protein sequence ID" value="KOO48656.1"/>
    <property type="molecule type" value="Genomic_DNA"/>
</dbReference>
<organism evidence="1 2">
    <name type="scientific">Viridibacillus arvi</name>
    <dbReference type="NCBI Taxonomy" id="263475"/>
    <lineage>
        <taxon>Bacteria</taxon>
        <taxon>Bacillati</taxon>
        <taxon>Bacillota</taxon>
        <taxon>Bacilli</taxon>
        <taxon>Bacillales</taxon>
        <taxon>Caryophanaceae</taxon>
        <taxon>Viridibacillus</taxon>
    </lineage>
</organism>
<sequence length="64" mass="7285">MVLARVIEKAIAVHQSKEGFESIYDKICQTIKVTNKTEVIVGIEPGLFYTITISNNNYLSFYDK</sequence>
<dbReference type="STRING" id="263475.AMD00_09415"/>
<name>A0A0M0LCB5_9BACL</name>
<comment type="caution">
    <text evidence="1">The sequence shown here is derived from an EMBL/GenBank/DDBJ whole genome shotgun (WGS) entry which is preliminary data.</text>
</comment>
<gene>
    <name evidence="1" type="ORF">AMD00_09415</name>
</gene>
<keyword evidence="2" id="KW-1185">Reference proteome</keyword>
<reference evidence="2" key="1">
    <citation type="submission" date="2015-08" db="EMBL/GenBank/DDBJ databases">
        <title>Fjat-10028 dsm 16317.</title>
        <authorList>
            <person name="Liu B."/>
            <person name="Wang J."/>
            <person name="Zhu Y."/>
            <person name="Liu G."/>
            <person name="Chen Q."/>
            <person name="Chen Z."/>
            <person name="Lan J."/>
            <person name="Che J."/>
            <person name="Ge C."/>
            <person name="Shi H."/>
            <person name="Pan Z."/>
            <person name="Liu X."/>
        </authorList>
    </citation>
    <scope>NUCLEOTIDE SEQUENCE [LARGE SCALE GENOMIC DNA]</scope>
    <source>
        <strain evidence="2">DSM 16317</strain>
    </source>
</reference>
<evidence type="ECO:0000313" key="1">
    <source>
        <dbReference type="EMBL" id="KOO48656.1"/>
    </source>
</evidence>
<protein>
    <submittedName>
        <fullName evidence="1">Uncharacterized protein</fullName>
    </submittedName>
</protein>